<name>A0A9P0FWC9_CHRIL</name>
<dbReference type="InterPro" id="IPR001828">
    <property type="entry name" value="ANF_lig-bd_rcpt"/>
</dbReference>
<dbReference type="Proteomes" id="UP001154114">
    <property type="component" value="Chromosome 4"/>
</dbReference>
<comment type="subcellular location">
    <subcellularLocation>
        <location evidence="1">Membrane</location>
        <topology evidence="1">Single-pass membrane protein</topology>
    </subcellularLocation>
</comment>
<dbReference type="InterPro" id="IPR020635">
    <property type="entry name" value="Tyr_kinase_cat_dom"/>
</dbReference>
<dbReference type="AlphaFoldDB" id="A0A9P0FWC9"/>
<dbReference type="InterPro" id="IPR000719">
    <property type="entry name" value="Prot_kinase_dom"/>
</dbReference>
<keyword evidence="4" id="KW-0472">Membrane</keyword>
<dbReference type="InterPro" id="IPR001245">
    <property type="entry name" value="Ser-Thr/Tyr_kinase_cat_dom"/>
</dbReference>
<dbReference type="PANTHER" id="PTHR24416:SF611">
    <property type="entry name" value="TYROSINE-PROTEIN KINASE TRANSMEMBRANE RECEPTOR ROR"/>
    <property type="match status" value="1"/>
</dbReference>
<dbReference type="Gene3D" id="3.30.200.20">
    <property type="entry name" value="Phosphorylase Kinase, domain 1"/>
    <property type="match status" value="1"/>
</dbReference>
<evidence type="ECO:0000256" key="7">
    <source>
        <dbReference type="SAM" id="MobiDB-lite"/>
    </source>
</evidence>
<evidence type="ECO:0000256" key="5">
    <source>
        <dbReference type="ARBA" id="ARBA00051243"/>
    </source>
</evidence>
<evidence type="ECO:0000256" key="2">
    <source>
        <dbReference type="ARBA" id="ARBA00022692"/>
    </source>
</evidence>
<gene>
    <name evidence="10" type="ORF">CINC_LOCUS10653</name>
</gene>
<organism evidence="10 11">
    <name type="scientific">Chrysodeixis includens</name>
    <name type="common">Soybean looper</name>
    <name type="synonym">Pseudoplusia includens</name>
    <dbReference type="NCBI Taxonomy" id="689277"/>
    <lineage>
        <taxon>Eukaryota</taxon>
        <taxon>Metazoa</taxon>
        <taxon>Ecdysozoa</taxon>
        <taxon>Arthropoda</taxon>
        <taxon>Hexapoda</taxon>
        <taxon>Insecta</taxon>
        <taxon>Pterygota</taxon>
        <taxon>Neoptera</taxon>
        <taxon>Endopterygota</taxon>
        <taxon>Lepidoptera</taxon>
        <taxon>Glossata</taxon>
        <taxon>Ditrysia</taxon>
        <taxon>Noctuoidea</taxon>
        <taxon>Noctuidae</taxon>
        <taxon>Plusiinae</taxon>
        <taxon>Chrysodeixis</taxon>
    </lineage>
</organism>
<feature type="signal peptide" evidence="8">
    <location>
        <begin position="1"/>
        <end position="20"/>
    </location>
</feature>
<dbReference type="SMART" id="SM00219">
    <property type="entry name" value="TyrKc"/>
    <property type="match status" value="1"/>
</dbReference>
<reference evidence="10" key="1">
    <citation type="submission" date="2021-12" db="EMBL/GenBank/DDBJ databases">
        <authorList>
            <person name="King R."/>
        </authorList>
    </citation>
    <scope>NUCLEOTIDE SEQUENCE</scope>
</reference>
<keyword evidence="3" id="KW-1133">Transmembrane helix</keyword>
<evidence type="ECO:0000256" key="6">
    <source>
        <dbReference type="PROSITE-ProRule" id="PRU10141"/>
    </source>
</evidence>
<dbReference type="PANTHER" id="PTHR24416">
    <property type="entry name" value="TYROSINE-PROTEIN KINASE RECEPTOR"/>
    <property type="match status" value="1"/>
</dbReference>
<dbReference type="Gene3D" id="3.40.50.2300">
    <property type="match status" value="2"/>
</dbReference>
<dbReference type="EMBL" id="LR824007">
    <property type="protein sequence ID" value="CAH0603405.1"/>
    <property type="molecule type" value="Genomic_DNA"/>
</dbReference>
<evidence type="ECO:0000313" key="10">
    <source>
        <dbReference type="EMBL" id="CAH0603405.1"/>
    </source>
</evidence>
<dbReference type="InterPro" id="IPR028082">
    <property type="entry name" value="Peripla_BP_I"/>
</dbReference>
<evidence type="ECO:0000313" key="11">
    <source>
        <dbReference type="Proteomes" id="UP001154114"/>
    </source>
</evidence>
<dbReference type="PROSITE" id="PS00107">
    <property type="entry name" value="PROTEIN_KINASE_ATP"/>
    <property type="match status" value="1"/>
</dbReference>
<dbReference type="InterPro" id="IPR050122">
    <property type="entry name" value="RTK"/>
</dbReference>
<sequence length="1182" mass="130346">MWSSTLFCVLGVLGATCVTGVTPPLAAREGVTPSCKELERKYDTGEPRRALSCDGEKVKVLLVWGSEPARAAATLLLVLLRHVRRYDGLKLEKVPLGIAELAVSKSSNNESFKERPEVWREVVVSVSTAFTPSLEPWSVPRRRWSPDSGDLEGLAGGRLTALDDAGVPARRALHARLVPGPLPAACRRCARWTFYTNTTALQLCGFLNSSSSGSPSKPTPSQLPCELDGSGCPELVAYGVNESAALLPELVRRAAAAGVRLRAQTLDRVTLIRYIRTANHSFLFLDYDFWHGEPKVNVAEPPPCISNVTVCQQDLDPVYAIRVGDINVLQAYEPNLMQFVYDFNPSPKSLRFILELEGNGTMTEEAACAWTLKNQNELQTWNLNANSVTSYNVKLFSCEDEDEKANIKLLKMILRYTKNQTMESNFEMKILMYLVNCSDPHVLSERIYQAGKYVFMNRLVGVIAVGVVGAVEAAAQASRMYLPLFLTDVETAAVASSAAEPLSTWRVLGRARHLALALQRFIQDSGWTRLAVLSQPTTLAAELYAEISDGATFAHREYMIPMRPSKQEVVNNLLLLQRKAPIVFVNADPEVAAVIMAAAMELEMTFAEGYVWILREWPVATVNTTVLTVSFWARGKQGVPDDEWHQPLLTELQALWKDGEWPPRAPAIIEAILTISAGLSNMLLHYPDTRTDLHSIPTMKAFYESINQKKIKGVNRYLHYKEGAVEQNYVFVDEWHDGNFSRLAAWRVNASERSMRAAVQGPYKRPEHLPRGDGASTCVVQAGDDFEPDCYDGVWASALLLLFLLPPALLIYRRALQRRISRLLKARESELLARRQHVAASLATYLMKREAVELREELGAGHFGCVRLALLRLPGHSSRYVAAKSLRENASPAEESEFLREACTIASLHHEHVVRLVGVCISDGPPLVLMELAFFGDLLGYLRARRHLADDEECADCAGQESSTSLEEATHVSSEALTRLAREAAAALAYLGSRGVVHRDVRAANCLVDARRSLKLADFGMARETVAGADGAPEYACRRRGMFPVLWMAPESLAHGVFSAATDVWALGVLVLELVTLGARPYGNMSPLRVLEYVAAGGRPPLPLDATPQTRGLARLCWQREAERRPSAAEVHAYLAARPRALRAALRIEERAADADSGLGESPSTELLPPGSPLDSIDELIA</sequence>
<dbReference type="PROSITE" id="PS50011">
    <property type="entry name" value="PROTEIN_KINASE_DOM"/>
    <property type="match status" value="1"/>
</dbReference>
<keyword evidence="6" id="KW-0547">Nucleotide-binding</keyword>
<keyword evidence="8" id="KW-0732">Signal</keyword>
<protein>
    <recommendedName>
        <fullName evidence="9">Protein kinase domain-containing protein</fullName>
    </recommendedName>
</protein>
<evidence type="ECO:0000256" key="8">
    <source>
        <dbReference type="SAM" id="SignalP"/>
    </source>
</evidence>
<dbReference type="Gene3D" id="1.10.510.10">
    <property type="entry name" value="Transferase(Phosphotransferase) domain 1"/>
    <property type="match status" value="1"/>
</dbReference>
<dbReference type="GO" id="GO:0007169">
    <property type="term" value="P:cell surface receptor protein tyrosine kinase signaling pathway"/>
    <property type="evidence" value="ECO:0007669"/>
    <property type="project" value="TreeGrafter"/>
</dbReference>
<dbReference type="GO" id="GO:0043235">
    <property type="term" value="C:receptor complex"/>
    <property type="evidence" value="ECO:0007669"/>
    <property type="project" value="TreeGrafter"/>
</dbReference>
<dbReference type="Pfam" id="PF01094">
    <property type="entry name" value="ANF_receptor"/>
    <property type="match status" value="1"/>
</dbReference>
<dbReference type="SUPFAM" id="SSF53822">
    <property type="entry name" value="Periplasmic binding protein-like I"/>
    <property type="match status" value="1"/>
</dbReference>
<proteinExistence type="predicted"/>
<keyword evidence="11" id="KW-1185">Reference proteome</keyword>
<evidence type="ECO:0000256" key="4">
    <source>
        <dbReference type="ARBA" id="ARBA00023136"/>
    </source>
</evidence>
<keyword evidence="6" id="KW-0067">ATP-binding</keyword>
<dbReference type="OrthoDB" id="4062651at2759"/>
<keyword evidence="2" id="KW-0812">Transmembrane</keyword>
<feature type="binding site" evidence="6">
    <location>
        <position position="884"/>
    </location>
    <ligand>
        <name>ATP</name>
        <dbReference type="ChEBI" id="CHEBI:30616"/>
    </ligand>
</feature>
<dbReference type="CDD" id="cd00192">
    <property type="entry name" value="PTKc"/>
    <property type="match status" value="1"/>
</dbReference>
<dbReference type="Pfam" id="PF07714">
    <property type="entry name" value="PK_Tyr_Ser-Thr"/>
    <property type="match status" value="1"/>
</dbReference>
<dbReference type="SUPFAM" id="SSF56112">
    <property type="entry name" value="Protein kinase-like (PK-like)"/>
    <property type="match status" value="1"/>
</dbReference>
<dbReference type="InterPro" id="IPR011009">
    <property type="entry name" value="Kinase-like_dom_sf"/>
</dbReference>
<evidence type="ECO:0000259" key="9">
    <source>
        <dbReference type="PROSITE" id="PS50011"/>
    </source>
</evidence>
<dbReference type="GO" id="GO:0005524">
    <property type="term" value="F:ATP binding"/>
    <property type="evidence" value="ECO:0007669"/>
    <property type="project" value="UniProtKB-UniRule"/>
</dbReference>
<feature type="region of interest" description="Disordered" evidence="7">
    <location>
        <begin position="1153"/>
        <end position="1182"/>
    </location>
</feature>
<dbReference type="PROSITE" id="PS00109">
    <property type="entry name" value="PROTEIN_KINASE_TYR"/>
    <property type="match status" value="1"/>
</dbReference>
<dbReference type="InterPro" id="IPR017441">
    <property type="entry name" value="Protein_kinase_ATP_BS"/>
</dbReference>
<evidence type="ECO:0000256" key="3">
    <source>
        <dbReference type="ARBA" id="ARBA00022989"/>
    </source>
</evidence>
<comment type="catalytic activity">
    <reaction evidence="5">
        <text>L-tyrosyl-[protein] + ATP = O-phospho-L-tyrosyl-[protein] + ADP + H(+)</text>
        <dbReference type="Rhea" id="RHEA:10596"/>
        <dbReference type="Rhea" id="RHEA-COMP:10136"/>
        <dbReference type="Rhea" id="RHEA-COMP:20101"/>
        <dbReference type="ChEBI" id="CHEBI:15378"/>
        <dbReference type="ChEBI" id="CHEBI:30616"/>
        <dbReference type="ChEBI" id="CHEBI:46858"/>
        <dbReference type="ChEBI" id="CHEBI:61978"/>
        <dbReference type="ChEBI" id="CHEBI:456216"/>
        <dbReference type="EC" id="2.7.10.1"/>
    </reaction>
</comment>
<evidence type="ECO:0000256" key="1">
    <source>
        <dbReference type="ARBA" id="ARBA00004167"/>
    </source>
</evidence>
<feature type="domain" description="Protein kinase" evidence="9">
    <location>
        <begin position="852"/>
        <end position="1135"/>
    </location>
</feature>
<dbReference type="GO" id="GO:0004714">
    <property type="term" value="F:transmembrane receptor protein tyrosine kinase activity"/>
    <property type="evidence" value="ECO:0007669"/>
    <property type="project" value="UniProtKB-EC"/>
</dbReference>
<dbReference type="InterPro" id="IPR008266">
    <property type="entry name" value="Tyr_kinase_AS"/>
</dbReference>
<accession>A0A9P0FWC9</accession>
<feature type="chain" id="PRO_5040429837" description="Protein kinase domain-containing protein" evidence="8">
    <location>
        <begin position="21"/>
        <end position="1182"/>
    </location>
</feature>
<dbReference type="PRINTS" id="PR00109">
    <property type="entry name" value="TYRKINASE"/>
</dbReference>
<dbReference type="GO" id="GO:0005886">
    <property type="term" value="C:plasma membrane"/>
    <property type="evidence" value="ECO:0007669"/>
    <property type="project" value="TreeGrafter"/>
</dbReference>